<evidence type="ECO:0000313" key="2">
    <source>
        <dbReference type="Proteomes" id="UP000031668"/>
    </source>
</evidence>
<proteinExistence type="predicted"/>
<dbReference type="AlphaFoldDB" id="A0A0C2M902"/>
<organism evidence="1 2">
    <name type="scientific">Thelohanellus kitauei</name>
    <name type="common">Myxosporean</name>
    <dbReference type="NCBI Taxonomy" id="669202"/>
    <lineage>
        <taxon>Eukaryota</taxon>
        <taxon>Metazoa</taxon>
        <taxon>Cnidaria</taxon>
        <taxon>Myxozoa</taxon>
        <taxon>Myxosporea</taxon>
        <taxon>Bivalvulida</taxon>
        <taxon>Platysporina</taxon>
        <taxon>Myxobolidae</taxon>
        <taxon>Thelohanellus</taxon>
    </lineage>
</organism>
<reference evidence="1 2" key="1">
    <citation type="journal article" date="2014" name="Genome Biol. Evol.">
        <title>The genome of the myxosporean Thelohanellus kitauei shows adaptations to nutrient acquisition within its fish host.</title>
        <authorList>
            <person name="Yang Y."/>
            <person name="Xiong J."/>
            <person name="Zhou Z."/>
            <person name="Huo F."/>
            <person name="Miao W."/>
            <person name="Ran C."/>
            <person name="Liu Y."/>
            <person name="Zhang J."/>
            <person name="Feng J."/>
            <person name="Wang M."/>
            <person name="Wang M."/>
            <person name="Wang L."/>
            <person name="Yao B."/>
        </authorList>
    </citation>
    <scope>NUCLEOTIDE SEQUENCE [LARGE SCALE GENOMIC DNA]</scope>
    <source>
        <strain evidence="1">Wuqing</strain>
    </source>
</reference>
<name>A0A0C2M902_THEKT</name>
<comment type="caution">
    <text evidence="1">The sequence shown here is derived from an EMBL/GenBank/DDBJ whole genome shotgun (WGS) entry which is preliminary data.</text>
</comment>
<evidence type="ECO:0000313" key="1">
    <source>
        <dbReference type="EMBL" id="KII63465.1"/>
    </source>
</evidence>
<sequence>MYRLNQLVCHYLETKKLLRPICFEFTGNVLDFQDGSVENKYLQHNTKLCLVSSNWLKGLGEVISLPMYKSGNLNLCAIYNENPVSENKDHRANYRILMREFEAILEIKIYKIRYPPGSWF</sequence>
<protein>
    <submittedName>
        <fullName evidence="1">Uncharacterized protein</fullName>
    </submittedName>
</protein>
<keyword evidence="2" id="KW-1185">Reference proteome</keyword>
<accession>A0A0C2M902</accession>
<gene>
    <name evidence="1" type="ORF">RF11_02275</name>
</gene>
<dbReference type="Proteomes" id="UP000031668">
    <property type="component" value="Unassembled WGS sequence"/>
</dbReference>
<dbReference type="EMBL" id="JWZT01004669">
    <property type="protein sequence ID" value="KII63465.1"/>
    <property type="molecule type" value="Genomic_DNA"/>
</dbReference>